<evidence type="ECO:0000256" key="1">
    <source>
        <dbReference type="SAM" id="Phobius"/>
    </source>
</evidence>
<protein>
    <recommendedName>
        <fullName evidence="4">CcoQ/FixQ family Cbb3-type cytochrome c oxidase assembly chaperone</fullName>
    </recommendedName>
</protein>
<keyword evidence="3" id="KW-1185">Reference proteome</keyword>
<proteinExistence type="predicted"/>
<keyword evidence="1" id="KW-0812">Transmembrane</keyword>
<keyword evidence="1" id="KW-0472">Membrane</keyword>
<feature type="transmembrane region" description="Helical" evidence="1">
    <location>
        <begin position="24"/>
        <end position="45"/>
    </location>
</feature>
<comment type="caution">
    <text evidence="2">The sequence shown here is derived from an EMBL/GenBank/DDBJ whole genome shotgun (WGS) entry which is preliminary data.</text>
</comment>
<dbReference type="Pfam" id="PF05545">
    <property type="entry name" value="FixQ"/>
    <property type="match status" value="1"/>
</dbReference>
<evidence type="ECO:0000313" key="3">
    <source>
        <dbReference type="Proteomes" id="UP000223527"/>
    </source>
</evidence>
<keyword evidence="1" id="KW-1133">Transmembrane helix</keyword>
<accession>A0A2C7A7A8</accession>
<sequence length="69" mass="7011">MAAAQPGDAAVSGPGILPLGLAQLAQIGLLLFFLAVFVGLLVSMFRPGAREAAREAASIPFSDDGKDGR</sequence>
<name>A0A2C7A7A8_9PROT</name>
<dbReference type="AlphaFoldDB" id="A0A2C7A7A8"/>
<organism evidence="2 3">
    <name type="scientific">Teichococcus rhizosphaerae</name>
    <dbReference type="NCBI Taxonomy" id="1335062"/>
    <lineage>
        <taxon>Bacteria</taxon>
        <taxon>Pseudomonadati</taxon>
        <taxon>Pseudomonadota</taxon>
        <taxon>Alphaproteobacteria</taxon>
        <taxon>Acetobacterales</taxon>
        <taxon>Roseomonadaceae</taxon>
        <taxon>Roseomonas</taxon>
    </lineage>
</organism>
<dbReference type="EMBL" id="PDNU01000044">
    <property type="protein sequence ID" value="PHK93513.1"/>
    <property type="molecule type" value="Genomic_DNA"/>
</dbReference>
<evidence type="ECO:0000313" key="2">
    <source>
        <dbReference type="EMBL" id="PHK93513.1"/>
    </source>
</evidence>
<evidence type="ECO:0008006" key="4">
    <source>
        <dbReference type="Google" id="ProtNLM"/>
    </source>
</evidence>
<dbReference type="InterPro" id="IPR008621">
    <property type="entry name" value="Cbb3-typ_cyt_oxidase_comp"/>
</dbReference>
<reference evidence="2 3" key="1">
    <citation type="submission" date="2017-10" db="EMBL/GenBank/DDBJ databases">
        <authorList>
            <person name="Banno H."/>
            <person name="Chua N.-H."/>
        </authorList>
    </citation>
    <scope>NUCLEOTIDE SEQUENCE [LARGE SCALE GENOMIC DNA]</scope>
    <source>
        <strain evidence="2 3">YW11</strain>
    </source>
</reference>
<gene>
    <name evidence="2" type="ORF">CR162_18270</name>
</gene>
<dbReference type="Proteomes" id="UP000223527">
    <property type="component" value="Unassembled WGS sequence"/>
</dbReference>